<dbReference type="GeneID" id="22910336"/>
<name>A0A023BDU8_GRENI</name>
<dbReference type="RefSeq" id="XP_011128475.1">
    <property type="nucleotide sequence ID" value="XM_011130173.1"/>
</dbReference>
<comment type="caution">
    <text evidence="1">The sequence shown here is derived from an EMBL/GenBank/DDBJ whole genome shotgun (WGS) entry which is preliminary data.</text>
</comment>
<keyword evidence="2" id="KW-1185">Reference proteome</keyword>
<dbReference type="Proteomes" id="UP000019763">
    <property type="component" value="Unassembled WGS sequence"/>
</dbReference>
<organism evidence="1 2">
    <name type="scientific">Gregarina niphandrodes</name>
    <name type="common">Septate eugregarine</name>
    <dbReference type="NCBI Taxonomy" id="110365"/>
    <lineage>
        <taxon>Eukaryota</taxon>
        <taxon>Sar</taxon>
        <taxon>Alveolata</taxon>
        <taxon>Apicomplexa</taxon>
        <taxon>Conoidasida</taxon>
        <taxon>Gregarinasina</taxon>
        <taxon>Eugregarinorida</taxon>
        <taxon>Gregarinidae</taxon>
        <taxon>Gregarina</taxon>
    </lineage>
</organism>
<protein>
    <submittedName>
        <fullName evidence="1">Uncharacterized protein</fullName>
    </submittedName>
</protein>
<reference evidence="1" key="1">
    <citation type="submission" date="2013-12" db="EMBL/GenBank/DDBJ databases">
        <authorList>
            <person name="Omoto C.K."/>
            <person name="Sibley D."/>
            <person name="Venepally P."/>
            <person name="Hadjithomas M."/>
            <person name="Karamycheva S."/>
            <person name="Brunk B."/>
            <person name="Roos D."/>
            <person name="Caler E."/>
            <person name="Lorenzi H."/>
        </authorList>
    </citation>
    <scope>NUCLEOTIDE SEQUENCE</scope>
</reference>
<dbReference type="EMBL" id="AFNH02000013">
    <property type="protein sequence ID" value="EZG89641.1"/>
    <property type="molecule type" value="Genomic_DNA"/>
</dbReference>
<dbReference type="AlphaFoldDB" id="A0A023BDU8"/>
<gene>
    <name evidence="1" type="ORF">GNI_001550</name>
</gene>
<evidence type="ECO:0000313" key="1">
    <source>
        <dbReference type="EMBL" id="EZG89641.1"/>
    </source>
</evidence>
<dbReference type="VEuPathDB" id="CryptoDB:GNI_001550"/>
<sequence length="134" mass="14546">MIGKLGYVIVPVVGHVVQVVGHVVQVVGHVVQVVGHVVQVVGHVVQLVGHVVQVVGHGTGGRKYLQELGELDHPVEASLRRFDLDHRFGPCRGIGRTARFARGAGLDIRDYDELFTSPVANDRCVWDQVMKGGM</sequence>
<evidence type="ECO:0000313" key="2">
    <source>
        <dbReference type="Proteomes" id="UP000019763"/>
    </source>
</evidence>
<accession>A0A023BDU8</accession>
<proteinExistence type="predicted"/>